<protein>
    <recommendedName>
        <fullName evidence="2">leucine--tRNA ligase</fullName>
        <ecNumber evidence="2">6.1.1.4</ecNumber>
    </recommendedName>
</protein>
<evidence type="ECO:0000256" key="2">
    <source>
        <dbReference type="ARBA" id="ARBA00013164"/>
    </source>
</evidence>
<dbReference type="InterPro" id="IPR013155">
    <property type="entry name" value="M/V/L/I-tRNA-synth_anticd-bd"/>
</dbReference>
<dbReference type="Proteomes" id="UP000234560">
    <property type="component" value="Chromosome"/>
</dbReference>
<dbReference type="InterPro" id="IPR009080">
    <property type="entry name" value="tRNAsynth_Ia_anticodon-bd"/>
</dbReference>
<dbReference type="InterPro" id="IPR002302">
    <property type="entry name" value="Leu-tRNA-ligase"/>
</dbReference>
<dbReference type="SUPFAM" id="SSF52374">
    <property type="entry name" value="Nucleotidylyl transferase"/>
    <property type="match status" value="1"/>
</dbReference>
<keyword evidence="7" id="KW-0030">Aminoacyl-tRNA synthetase</keyword>
<dbReference type="GO" id="GO:0005524">
    <property type="term" value="F:ATP binding"/>
    <property type="evidence" value="ECO:0007669"/>
    <property type="project" value="UniProtKB-KW"/>
</dbReference>
<dbReference type="AlphaFoldDB" id="A0AAF0YSI9"/>
<evidence type="ECO:0000256" key="1">
    <source>
        <dbReference type="ARBA" id="ARBA00005594"/>
    </source>
</evidence>
<keyword evidence="5" id="KW-0067">ATP-binding</keyword>
<dbReference type="RefSeq" id="WP_022865319.1">
    <property type="nucleotide sequence ID" value="NZ_CP136958.1"/>
</dbReference>
<reference evidence="10" key="1">
    <citation type="submission" date="2017-12" db="EMBL/GenBank/DDBJ databases">
        <authorList>
            <person name="Thomas-White K."/>
            <person name="Wolfe A.J."/>
        </authorList>
    </citation>
    <scope>NUCLEOTIDE SEQUENCE</scope>
    <source>
        <strain evidence="10">UMB0763</strain>
    </source>
</reference>
<evidence type="ECO:0000256" key="7">
    <source>
        <dbReference type="ARBA" id="ARBA00023146"/>
    </source>
</evidence>
<dbReference type="EMBL" id="CP136958">
    <property type="protein sequence ID" value="WOT02612.1"/>
    <property type="molecule type" value="Genomic_DNA"/>
</dbReference>
<evidence type="ECO:0000259" key="9">
    <source>
        <dbReference type="Pfam" id="PF08264"/>
    </source>
</evidence>
<keyword evidence="3 10" id="KW-0436">Ligase</keyword>
<name>A0AAF0YSI9_9CORY</name>
<comment type="catalytic activity">
    <reaction evidence="8">
        <text>tRNA(Leu) + L-leucine + ATP = L-leucyl-tRNA(Leu) + AMP + diphosphate</text>
        <dbReference type="Rhea" id="RHEA:11688"/>
        <dbReference type="Rhea" id="RHEA-COMP:9613"/>
        <dbReference type="Rhea" id="RHEA-COMP:9622"/>
        <dbReference type="ChEBI" id="CHEBI:30616"/>
        <dbReference type="ChEBI" id="CHEBI:33019"/>
        <dbReference type="ChEBI" id="CHEBI:57427"/>
        <dbReference type="ChEBI" id="CHEBI:78442"/>
        <dbReference type="ChEBI" id="CHEBI:78494"/>
        <dbReference type="ChEBI" id="CHEBI:456215"/>
        <dbReference type="EC" id="6.1.1.4"/>
    </reaction>
</comment>
<proteinExistence type="inferred from homology"/>
<evidence type="ECO:0000256" key="6">
    <source>
        <dbReference type="ARBA" id="ARBA00022917"/>
    </source>
</evidence>
<comment type="similarity">
    <text evidence="1">Belongs to the class-I aminoacyl-tRNA synthetase family.</text>
</comment>
<sequence>MSSSEPFHRLFNQGMIEAYAYTDSRGQYVPADEVEGSEEDGFTWQGQPVNREFGKMGKSLKNIVTPDQMCADYGADTFRVYEMSMGPLDMSRPWDTRAVVGSQRFLQRLWRNIVDENTGALTVTDDAPDLATAKVLARTIHDVTVEYDNLRVNTAIAKMIVLNNHLTGLPQVPREAAEALVVMVAPIAPHIAEELWERLGHQGGIARATFPVVTDESLLAAEEVTCVVQVAGKVRAKVSVDPEISEADLQAKVLAEPAVVKLLDGREPKRIIVRAPKLVSLVF</sequence>
<gene>
    <name evidence="10" type="ORF">CYJ47_02230</name>
</gene>
<evidence type="ECO:0000256" key="4">
    <source>
        <dbReference type="ARBA" id="ARBA00022741"/>
    </source>
</evidence>
<evidence type="ECO:0000256" key="5">
    <source>
        <dbReference type="ARBA" id="ARBA00022840"/>
    </source>
</evidence>
<feature type="domain" description="Methionyl/Valyl/Leucyl/Isoleucyl-tRNA synthetase anticodon-binding" evidence="9">
    <location>
        <begin position="135"/>
        <end position="244"/>
    </location>
</feature>
<dbReference type="GO" id="GO:0004823">
    <property type="term" value="F:leucine-tRNA ligase activity"/>
    <property type="evidence" value="ECO:0007669"/>
    <property type="project" value="UniProtKB-EC"/>
</dbReference>
<keyword evidence="4" id="KW-0547">Nucleotide-binding</keyword>
<dbReference type="Pfam" id="PF08264">
    <property type="entry name" value="Anticodon_1"/>
    <property type="match status" value="1"/>
</dbReference>
<dbReference type="SUPFAM" id="SSF47323">
    <property type="entry name" value="Anticodon-binding domain of a subclass of class I aminoacyl-tRNA synthetases"/>
    <property type="match status" value="1"/>
</dbReference>
<evidence type="ECO:0000313" key="10">
    <source>
        <dbReference type="EMBL" id="WOT02612.1"/>
    </source>
</evidence>
<dbReference type="FunFam" id="1.10.730.10:FF:000011">
    <property type="entry name" value="Leucine--tRNA ligase chloroplastic/mitochondrial"/>
    <property type="match status" value="1"/>
</dbReference>
<evidence type="ECO:0000256" key="8">
    <source>
        <dbReference type="ARBA" id="ARBA00047469"/>
    </source>
</evidence>
<dbReference type="GO" id="GO:0006429">
    <property type="term" value="P:leucyl-tRNA aminoacylation"/>
    <property type="evidence" value="ECO:0007669"/>
    <property type="project" value="InterPro"/>
</dbReference>
<dbReference type="KEGG" id="cpyr:CYJ47_02230"/>
<dbReference type="PANTHER" id="PTHR43740">
    <property type="entry name" value="LEUCYL-TRNA SYNTHETASE"/>
    <property type="match status" value="1"/>
</dbReference>
<keyword evidence="6" id="KW-0648">Protein biosynthesis</keyword>
<dbReference type="Gene3D" id="1.10.730.10">
    <property type="entry name" value="Isoleucyl-tRNA Synthetase, Domain 1"/>
    <property type="match status" value="1"/>
</dbReference>
<evidence type="ECO:0000313" key="11">
    <source>
        <dbReference type="Proteomes" id="UP000234560"/>
    </source>
</evidence>
<accession>A0AAF0YSI9</accession>
<dbReference type="EC" id="6.1.1.4" evidence="2"/>
<organism evidence="10 11">
    <name type="scientific">Corynebacterium pyruviciproducens</name>
    <dbReference type="NCBI Taxonomy" id="598660"/>
    <lineage>
        <taxon>Bacteria</taxon>
        <taxon>Bacillati</taxon>
        <taxon>Actinomycetota</taxon>
        <taxon>Actinomycetes</taxon>
        <taxon>Mycobacteriales</taxon>
        <taxon>Corynebacteriaceae</taxon>
        <taxon>Corynebacterium</taxon>
    </lineage>
</organism>
<evidence type="ECO:0000256" key="3">
    <source>
        <dbReference type="ARBA" id="ARBA00022598"/>
    </source>
</evidence>
<dbReference type="CDD" id="cd07958">
    <property type="entry name" value="Anticodon_Ia_Leu_BEm"/>
    <property type="match status" value="1"/>
</dbReference>
<reference evidence="10" key="2">
    <citation type="submission" date="2023-10" db="EMBL/GenBank/DDBJ databases">
        <authorList>
            <person name="Choi B."/>
        </authorList>
    </citation>
    <scope>NUCLEOTIDE SEQUENCE</scope>
    <source>
        <strain evidence="10">UMB0763</strain>
    </source>
</reference>
<dbReference type="GO" id="GO:0005829">
    <property type="term" value="C:cytosol"/>
    <property type="evidence" value="ECO:0007669"/>
    <property type="project" value="TreeGrafter"/>
</dbReference>
<dbReference type="PANTHER" id="PTHR43740:SF2">
    <property type="entry name" value="LEUCINE--TRNA LIGASE, MITOCHONDRIAL"/>
    <property type="match status" value="1"/>
</dbReference>